<name>A0A494YHE1_9BURK</name>
<gene>
    <name evidence="2" type="ORF">D7S86_04750</name>
</gene>
<dbReference type="Pfam" id="PF11387">
    <property type="entry name" value="DUF2795"/>
    <property type="match status" value="1"/>
</dbReference>
<sequence length="85" mass="9157">MSDHRDKRASRPAHSSASRGTRLPNPIEVQKALGGLAYPASKRALVECARARGAKHEIVSTLDQLPDGDYVGPAAISRAMGKLWH</sequence>
<evidence type="ECO:0000313" key="2">
    <source>
        <dbReference type="EMBL" id="RKP59437.1"/>
    </source>
</evidence>
<dbReference type="EMBL" id="RBZU01000001">
    <property type="protein sequence ID" value="RKP59437.1"/>
    <property type="molecule type" value="Genomic_DNA"/>
</dbReference>
<dbReference type="Proteomes" id="UP000270342">
    <property type="component" value="Unassembled WGS sequence"/>
</dbReference>
<comment type="caution">
    <text evidence="2">The sequence shown here is derived from an EMBL/GenBank/DDBJ whole genome shotgun (WGS) entry which is preliminary data.</text>
</comment>
<dbReference type="OrthoDB" id="6161020at2"/>
<evidence type="ECO:0000313" key="3">
    <source>
        <dbReference type="Proteomes" id="UP000270342"/>
    </source>
</evidence>
<dbReference type="InterPro" id="IPR021527">
    <property type="entry name" value="DUF2795"/>
</dbReference>
<dbReference type="RefSeq" id="WP_121084339.1">
    <property type="nucleotide sequence ID" value="NZ_RBZU01000001.1"/>
</dbReference>
<accession>A0A494YHE1</accession>
<organism evidence="2 3">
    <name type="scientific">Pararobbsia silviterrae</name>
    <dbReference type="NCBI Taxonomy" id="1792498"/>
    <lineage>
        <taxon>Bacteria</taxon>
        <taxon>Pseudomonadati</taxon>
        <taxon>Pseudomonadota</taxon>
        <taxon>Betaproteobacteria</taxon>
        <taxon>Burkholderiales</taxon>
        <taxon>Burkholderiaceae</taxon>
        <taxon>Pararobbsia</taxon>
    </lineage>
</organism>
<dbReference type="AlphaFoldDB" id="A0A494YHE1"/>
<reference evidence="2 3" key="1">
    <citation type="submission" date="2018-10" db="EMBL/GenBank/DDBJ databases">
        <title>Robbsia sp. DHC34, isolated from soil.</title>
        <authorList>
            <person name="Gao Z.-H."/>
            <person name="Qiu L.-H."/>
        </authorList>
    </citation>
    <scope>NUCLEOTIDE SEQUENCE [LARGE SCALE GENOMIC DNA]</scope>
    <source>
        <strain evidence="2 3">DHC34</strain>
    </source>
</reference>
<protein>
    <submittedName>
        <fullName evidence="2">DUF2795 domain-containing protein</fullName>
    </submittedName>
</protein>
<proteinExistence type="predicted"/>
<evidence type="ECO:0000256" key="1">
    <source>
        <dbReference type="SAM" id="MobiDB-lite"/>
    </source>
</evidence>
<feature type="region of interest" description="Disordered" evidence="1">
    <location>
        <begin position="1"/>
        <end position="25"/>
    </location>
</feature>
<keyword evidence="3" id="KW-1185">Reference proteome</keyword>